<dbReference type="RefSeq" id="WP_111574362.1">
    <property type="nucleotide sequence ID" value="NZ_JBHEEY010000003.1"/>
</dbReference>
<evidence type="ECO:0008006" key="3">
    <source>
        <dbReference type="Google" id="ProtNLM"/>
    </source>
</evidence>
<keyword evidence="2" id="KW-1185">Reference proteome</keyword>
<dbReference type="Proteomes" id="UP000249453">
    <property type="component" value="Unassembled WGS sequence"/>
</dbReference>
<protein>
    <recommendedName>
        <fullName evidence="3">Helix-turn-helix protein</fullName>
    </recommendedName>
</protein>
<comment type="caution">
    <text evidence="1">The sequence shown here is derived from an EMBL/GenBank/DDBJ whole genome shotgun (WGS) entry which is preliminary data.</text>
</comment>
<reference evidence="1 2" key="1">
    <citation type="submission" date="2018-06" db="EMBL/GenBank/DDBJ databases">
        <title>Genomic Encyclopedia of Type Strains, Phase IV (KMG-IV): sequencing the most valuable type-strain genomes for metagenomic binning, comparative biology and taxonomic classification.</title>
        <authorList>
            <person name="Goeker M."/>
        </authorList>
    </citation>
    <scope>NUCLEOTIDE SEQUENCE [LARGE SCALE GENOMIC DNA]</scope>
    <source>
        <strain evidence="1 2">DSM 26720</strain>
    </source>
</reference>
<dbReference type="GO" id="GO:0003677">
    <property type="term" value="F:DNA binding"/>
    <property type="evidence" value="ECO:0007669"/>
    <property type="project" value="InterPro"/>
</dbReference>
<dbReference type="InterPro" id="IPR010982">
    <property type="entry name" value="Lambda_DNA-bd_dom_sf"/>
</dbReference>
<evidence type="ECO:0000313" key="2">
    <source>
        <dbReference type="Proteomes" id="UP000249453"/>
    </source>
</evidence>
<dbReference type="Gene3D" id="1.10.260.40">
    <property type="entry name" value="lambda repressor-like DNA-binding domains"/>
    <property type="match status" value="1"/>
</dbReference>
<gene>
    <name evidence="1" type="ORF">C7374_102104</name>
</gene>
<proteinExistence type="predicted"/>
<dbReference type="AlphaFoldDB" id="A0A364JXT5"/>
<name>A0A364JXT5_9HYPH</name>
<sequence>MIDGSQCRAARALVQITREKLASLSGVTSDIIEQFERRLAKPSNEQIAQLRAALERLGAQFIDENGGGVGVRLKFSRSETKRIADLENEGGISGFDDVP</sequence>
<organism evidence="1 2">
    <name type="scientific">Falsochrobactrum ovis</name>
    <dbReference type="NCBI Taxonomy" id="1293442"/>
    <lineage>
        <taxon>Bacteria</taxon>
        <taxon>Pseudomonadati</taxon>
        <taxon>Pseudomonadota</taxon>
        <taxon>Alphaproteobacteria</taxon>
        <taxon>Hyphomicrobiales</taxon>
        <taxon>Brucellaceae</taxon>
        <taxon>Falsochrobactrum</taxon>
    </lineage>
</organism>
<evidence type="ECO:0000313" key="1">
    <source>
        <dbReference type="EMBL" id="RAK32108.1"/>
    </source>
</evidence>
<dbReference type="SUPFAM" id="SSF47413">
    <property type="entry name" value="lambda repressor-like DNA-binding domains"/>
    <property type="match status" value="1"/>
</dbReference>
<dbReference type="OrthoDB" id="4419620at2"/>
<accession>A0A364JXT5</accession>
<dbReference type="EMBL" id="QLMK01000002">
    <property type="protein sequence ID" value="RAK32108.1"/>
    <property type="molecule type" value="Genomic_DNA"/>
</dbReference>